<keyword evidence="5" id="KW-0539">Nucleus</keyword>
<accession>A0A7L3XLV9</accession>
<dbReference type="Proteomes" id="UP000535403">
    <property type="component" value="Unassembled WGS sequence"/>
</dbReference>
<evidence type="ECO:0000256" key="5">
    <source>
        <dbReference type="ARBA" id="ARBA00023242"/>
    </source>
</evidence>
<dbReference type="EMBL" id="VZUG01017310">
    <property type="protein sequence ID" value="NXV90218.1"/>
    <property type="molecule type" value="Genomic_DNA"/>
</dbReference>
<dbReference type="Pfam" id="PF16770">
    <property type="entry name" value="RTT107_BRCT_5"/>
    <property type="match status" value="1"/>
</dbReference>
<sequence length="239" mass="25213">VRGGAPPVPAPVRRSPRLQARPPPLESQARKGRGQVEPRPPPKSRPCRAGPAPSKRQTEEEEEPPEVMRPQLRPRGSPGSTPPKVLFTGVVASPGMEVALKTLGGSMATSVFDCTHLVTDRVRRTVKFLCAVARGVPIVTPEWLHEVPQGRGTGDGGLGDKERVLGDRRMVMGVLGDRTWGFWGQGEVSWGHGDSWGRGEGPWGQERAWGHGGAGVGGGAGSWGRGGIRGEGGGVGDRG</sequence>
<evidence type="ECO:0000256" key="2">
    <source>
        <dbReference type="ARBA" id="ARBA00022553"/>
    </source>
</evidence>
<keyword evidence="2" id="KW-0597">Phosphoprotein</keyword>
<name>A0A7L3XLV9_9AVES</name>
<keyword evidence="3" id="KW-0227">DNA damage</keyword>
<dbReference type="InterPro" id="IPR001357">
    <property type="entry name" value="BRCT_dom"/>
</dbReference>
<dbReference type="SUPFAM" id="SSF52113">
    <property type="entry name" value="BRCT domain"/>
    <property type="match status" value="1"/>
</dbReference>
<dbReference type="SMART" id="SM00292">
    <property type="entry name" value="BRCT"/>
    <property type="match status" value="1"/>
</dbReference>
<dbReference type="CDD" id="cd17744">
    <property type="entry name" value="BRCT_MDC1_rpt1"/>
    <property type="match status" value="1"/>
</dbReference>
<protein>
    <submittedName>
        <fullName evidence="8">MDC1 protein</fullName>
    </submittedName>
</protein>
<evidence type="ECO:0000256" key="1">
    <source>
        <dbReference type="ARBA" id="ARBA00004123"/>
    </source>
</evidence>
<feature type="compositionally biased region" description="Pro residues" evidence="6">
    <location>
        <begin position="1"/>
        <end position="10"/>
    </location>
</feature>
<evidence type="ECO:0000313" key="8">
    <source>
        <dbReference type="EMBL" id="NXV90218.1"/>
    </source>
</evidence>
<dbReference type="InterPro" id="IPR036420">
    <property type="entry name" value="BRCT_dom_sf"/>
</dbReference>
<dbReference type="PANTHER" id="PTHR23196:SF34">
    <property type="entry name" value="MEDIATOR OF DNA DAMAGE CHECKPOINT PROTEIN 1"/>
    <property type="match status" value="1"/>
</dbReference>
<dbReference type="GO" id="GO:0006281">
    <property type="term" value="P:DNA repair"/>
    <property type="evidence" value="ECO:0007669"/>
    <property type="project" value="UniProtKB-KW"/>
</dbReference>
<evidence type="ECO:0000256" key="6">
    <source>
        <dbReference type="SAM" id="MobiDB-lite"/>
    </source>
</evidence>
<feature type="region of interest" description="Disordered" evidence="6">
    <location>
        <begin position="215"/>
        <end position="239"/>
    </location>
</feature>
<dbReference type="InterPro" id="IPR051579">
    <property type="entry name" value="DDR_Transcriptional_Reg"/>
</dbReference>
<dbReference type="AlphaFoldDB" id="A0A7L3XLV9"/>
<evidence type="ECO:0000256" key="3">
    <source>
        <dbReference type="ARBA" id="ARBA00022763"/>
    </source>
</evidence>
<comment type="caution">
    <text evidence="8">The sequence shown here is derived from an EMBL/GenBank/DDBJ whole genome shotgun (WGS) entry which is preliminary data.</text>
</comment>
<organism evidence="8 9">
    <name type="scientific">Calonectris borealis</name>
    <name type="common">Cory's shearwater</name>
    <dbReference type="NCBI Taxonomy" id="1323832"/>
    <lineage>
        <taxon>Eukaryota</taxon>
        <taxon>Metazoa</taxon>
        <taxon>Chordata</taxon>
        <taxon>Craniata</taxon>
        <taxon>Vertebrata</taxon>
        <taxon>Euteleostomi</taxon>
        <taxon>Archelosauria</taxon>
        <taxon>Archosauria</taxon>
        <taxon>Dinosauria</taxon>
        <taxon>Saurischia</taxon>
        <taxon>Theropoda</taxon>
        <taxon>Coelurosauria</taxon>
        <taxon>Aves</taxon>
        <taxon>Neognathae</taxon>
        <taxon>Neoaves</taxon>
        <taxon>Aequornithes</taxon>
        <taxon>Procellariiformes</taxon>
        <taxon>Procellariidae</taxon>
        <taxon>Calonectris</taxon>
    </lineage>
</organism>
<evidence type="ECO:0000259" key="7">
    <source>
        <dbReference type="PROSITE" id="PS50172"/>
    </source>
</evidence>
<feature type="non-terminal residue" evidence="8">
    <location>
        <position position="1"/>
    </location>
</feature>
<feature type="region of interest" description="Disordered" evidence="6">
    <location>
        <begin position="1"/>
        <end position="87"/>
    </location>
</feature>
<dbReference type="GO" id="GO:0005634">
    <property type="term" value="C:nucleus"/>
    <property type="evidence" value="ECO:0007669"/>
    <property type="project" value="UniProtKB-SubCell"/>
</dbReference>
<gene>
    <name evidence="8" type="primary">Mdc1</name>
    <name evidence="8" type="ORF">CALBOR_R15670</name>
</gene>
<dbReference type="Gene3D" id="3.40.50.10190">
    <property type="entry name" value="BRCT domain"/>
    <property type="match status" value="1"/>
</dbReference>
<evidence type="ECO:0000256" key="4">
    <source>
        <dbReference type="ARBA" id="ARBA00023204"/>
    </source>
</evidence>
<dbReference type="PANTHER" id="PTHR23196">
    <property type="entry name" value="PAX TRANSCRIPTION ACTIVATION DOMAIN INTERACTING PROTEIN"/>
    <property type="match status" value="1"/>
</dbReference>
<keyword evidence="4" id="KW-0234">DNA repair</keyword>
<proteinExistence type="predicted"/>
<evidence type="ECO:0000313" key="9">
    <source>
        <dbReference type="Proteomes" id="UP000535403"/>
    </source>
</evidence>
<reference evidence="8 9" key="1">
    <citation type="submission" date="2019-09" db="EMBL/GenBank/DDBJ databases">
        <title>Bird 10,000 Genomes (B10K) Project - Family phase.</title>
        <authorList>
            <person name="Zhang G."/>
        </authorList>
    </citation>
    <scope>NUCLEOTIDE SEQUENCE [LARGE SCALE GENOMIC DNA]</scope>
    <source>
        <strain evidence="8">OUT-0025</strain>
        <tissue evidence="8">Blood</tissue>
    </source>
</reference>
<feature type="domain" description="BRCT" evidence="7">
    <location>
        <begin position="82"/>
        <end position="146"/>
    </location>
</feature>
<feature type="non-terminal residue" evidence="8">
    <location>
        <position position="239"/>
    </location>
</feature>
<dbReference type="PROSITE" id="PS50172">
    <property type="entry name" value="BRCT"/>
    <property type="match status" value="1"/>
</dbReference>
<keyword evidence="9" id="KW-1185">Reference proteome</keyword>
<comment type="subcellular location">
    <subcellularLocation>
        <location evidence="1">Nucleus</location>
    </subcellularLocation>
</comment>